<keyword evidence="9" id="KW-1185">Reference proteome</keyword>
<dbReference type="GO" id="GO:0003677">
    <property type="term" value="F:DNA binding"/>
    <property type="evidence" value="ECO:0007669"/>
    <property type="project" value="UniProtKB-KW"/>
</dbReference>
<dbReference type="InParanoid" id="A0A369JHI6"/>
<dbReference type="SUPFAM" id="SSF52540">
    <property type="entry name" value="P-loop containing nucleoside triphosphate hydrolases"/>
    <property type="match status" value="2"/>
</dbReference>
<keyword evidence="2" id="KW-0238">DNA-binding</keyword>
<feature type="compositionally biased region" description="Basic and acidic residues" evidence="6">
    <location>
        <begin position="351"/>
        <end position="366"/>
    </location>
</feature>
<reference evidence="8" key="1">
    <citation type="submission" date="2018-04" db="EMBL/GenBank/DDBJ databases">
        <title>Whole genome sequencing of Hypsizygus marmoreus.</title>
        <authorList>
            <person name="Choi I.-G."/>
            <person name="Min B."/>
            <person name="Kim J.-G."/>
            <person name="Kim S."/>
            <person name="Oh Y.-L."/>
            <person name="Kong W.-S."/>
            <person name="Park H."/>
            <person name="Jeong J."/>
            <person name="Song E.-S."/>
        </authorList>
    </citation>
    <scope>NUCLEOTIDE SEQUENCE [LARGE SCALE GENOMIC DNA]</scope>
    <source>
        <strain evidence="8">51987-8</strain>
    </source>
</reference>
<dbReference type="SMART" id="SM00487">
    <property type="entry name" value="DEXDc"/>
    <property type="match status" value="1"/>
</dbReference>
<evidence type="ECO:0000256" key="2">
    <source>
        <dbReference type="ARBA" id="ARBA00023125"/>
    </source>
</evidence>
<proteinExistence type="inferred from homology"/>
<keyword evidence="8" id="KW-0347">Helicase</keyword>
<feature type="compositionally biased region" description="Acidic residues" evidence="6">
    <location>
        <begin position="402"/>
        <end position="414"/>
    </location>
</feature>
<keyword evidence="8" id="KW-0067">ATP-binding</keyword>
<evidence type="ECO:0000313" key="9">
    <source>
        <dbReference type="Proteomes" id="UP000076154"/>
    </source>
</evidence>
<dbReference type="GO" id="GO:0005524">
    <property type="term" value="F:ATP binding"/>
    <property type="evidence" value="ECO:0007669"/>
    <property type="project" value="InterPro"/>
</dbReference>
<protein>
    <recommendedName>
        <fullName evidence="5">DNA 3'-5' helicase</fullName>
        <ecNumber evidence="5">5.6.2.4</ecNumber>
    </recommendedName>
</protein>
<dbReference type="EMBL" id="LUEZ02000058">
    <property type="protein sequence ID" value="RDB20670.1"/>
    <property type="molecule type" value="Genomic_DNA"/>
</dbReference>
<dbReference type="GO" id="GO:0043138">
    <property type="term" value="F:3'-5' DNA helicase activity"/>
    <property type="evidence" value="ECO:0007669"/>
    <property type="project" value="UniProtKB-EC"/>
</dbReference>
<dbReference type="InterPro" id="IPR027417">
    <property type="entry name" value="P-loop_NTPase"/>
</dbReference>
<comment type="catalytic activity">
    <reaction evidence="4">
        <text>Couples ATP hydrolysis with the unwinding of duplex DNA by translocating in the 3'-5' direction.</text>
        <dbReference type="EC" id="5.6.2.4"/>
    </reaction>
</comment>
<keyword evidence="8" id="KW-0378">Hydrolase</keyword>
<comment type="caution">
    <text evidence="8">The sequence shown here is derived from an EMBL/GenBank/DDBJ whole genome shotgun (WGS) entry which is preliminary data.</text>
</comment>
<evidence type="ECO:0000256" key="4">
    <source>
        <dbReference type="ARBA" id="ARBA00034617"/>
    </source>
</evidence>
<evidence type="ECO:0000256" key="5">
    <source>
        <dbReference type="ARBA" id="ARBA00034808"/>
    </source>
</evidence>
<evidence type="ECO:0000256" key="3">
    <source>
        <dbReference type="ARBA" id="ARBA00023235"/>
    </source>
</evidence>
<dbReference type="InterPro" id="IPR014001">
    <property type="entry name" value="Helicase_ATP-bd"/>
</dbReference>
<organism evidence="8 9">
    <name type="scientific">Hypsizygus marmoreus</name>
    <name type="common">White beech mushroom</name>
    <name type="synonym">Agaricus marmoreus</name>
    <dbReference type="NCBI Taxonomy" id="39966"/>
    <lineage>
        <taxon>Eukaryota</taxon>
        <taxon>Fungi</taxon>
        <taxon>Dikarya</taxon>
        <taxon>Basidiomycota</taxon>
        <taxon>Agaricomycotina</taxon>
        <taxon>Agaricomycetes</taxon>
        <taxon>Agaricomycetidae</taxon>
        <taxon>Agaricales</taxon>
        <taxon>Tricholomatineae</taxon>
        <taxon>Lyophyllaceae</taxon>
        <taxon>Hypsizygus</taxon>
    </lineage>
</organism>
<keyword evidence="8" id="KW-0547">Nucleotide-binding</keyword>
<dbReference type="InterPro" id="IPR011545">
    <property type="entry name" value="DEAD/DEAH_box_helicase_dom"/>
</dbReference>
<name>A0A369JHI6_HYPMA</name>
<dbReference type="EC" id="5.6.2.4" evidence="5"/>
<dbReference type="GO" id="GO:0005694">
    <property type="term" value="C:chromosome"/>
    <property type="evidence" value="ECO:0007669"/>
    <property type="project" value="TreeGrafter"/>
</dbReference>
<sequence length="694" mass="78305">MARQEWTIKQIHDLVQAKFGKRACWLQVKIALALRAGKDVVGIAPTGAGKTLSFWIALLMALEEGEDKMIFVVTPLNLLGKQNVEALDKAGLKAIAVSRENATSETFKDIEAGKYHVVIINPELLMGNSDVAKLWTKPNVTKRILYFTFDEGHCISQWGKFWKEYLHVGDLRYLIPETIPFFVASATLPPAVLLDVVEILRLRPDKTEHITQSNDRPEIRLMVRGLTFPASSFRDLEFLIPKGFKEGDPPIQKFLIFFDNTKEAEAACRHLRTLLPSSLRKRLKYFHSTMTQAYRDEELVEMRDSRTWGLCCTDAFGMEEEGTAILLVEKKDTNEERIAKAERAAKRKERKKEGIGTKRKAEDQGKQRVAKCPALANRSLNRNIEMLDETDNGDEVRRESEDGLESEDDDDEDETVVTVVGSLMVDVEIEVDDATAAVEAFKDEHRTHYAQRRQLGQELRSSQRKGKARTGIEVGSPMDDFINAHVCIHCRRTVPQLYFGNDHTPTNQHILCDSTTEAGCSRCAPKVAIICCDLCDPEHFKQYIVPFEKQTRSSAKSNIKPFEMTPADHNLKTALFDWRRQHAVAKFGQVVVRRLGAKMLISDKIVERLVICAHAQKLPTVNDIVKETGWKRDWADELGESLLAVIHSYFPPPAAASSSSAPGVEQVMKRKPPKCSKCKAEGHIIIVLFVLQKG</sequence>
<keyword evidence="3" id="KW-0413">Isomerase</keyword>
<feature type="region of interest" description="Disordered" evidence="6">
    <location>
        <begin position="342"/>
        <end position="414"/>
    </location>
</feature>
<dbReference type="PANTHER" id="PTHR13710:SF105">
    <property type="entry name" value="ATP-DEPENDENT DNA HELICASE Q1"/>
    <property type="match status" value="1"/>
</dbReference>
<dbReference type="STRING" id="39966.A0A369JHI6"/>
<evidence type="ECO:0000256" key="6">
    <source>
        <dbReference type="SAM" id="MobiDB-lite"/>
    </source>
</evidence>
<dbReference type="PANTHER" id="PTHR13710">
    <property type="entry name" value="DNA HELICASE RECQ FAMILY MEMBER"/>
    <property type="match status" value="1"/>
</dbReference>
<evidence type="ECO:0000259" key="7">
    <source>
        <dbReference type="PROSITE" id="PS51192"/>
    </source>
</evidence>
<gene>
    <name evidence="8" type="primary">recQ_6</name>
    <name evidence="8" type="ORF">Hypma_012102</name>
</gene>
<evidence type="ECO:0000256" key="1">
    <source>
        <dbReference type="ARBA" id="ARBA00005446"/>
    </source>
</evidence>
<evidence type="ECO:0000313" key="8">
    <source>
        <dbReference type="EMBL" id="RDB20670.1"/>
    </source>
</evidence>
<dbReference type="GO" id="GO:0005737">
    <property type="term" value="C:cytoplasm"/>
    <property type="evidence" value="ECO:0007669"/>
    <property type="project" value="TreeGrafter"/>
</dbReference>
<dbReference type="AlphaFoldDB" id="A0A369JHI6"/>
<dbReference type="PROSITE" id="PS51192">
    <property type="entry name" value="HELICASE_ATP_BIND_1"/>
    <property type="match status" value="1"/>
</dbReference>
<accession>A0A369JHI6</accession>
<dbReference type="GO" id="GO:0009378">
    <property type="term" value="F:four-way junction helicase activity"/>
    <property type="evidence" value="ECO:0007669"/>
    <property type="project" value="TreeGrafter"/>
</dbReference>
<feature type="domain" description="Helicase ATP-binding" evidence="7">
    <location>
        <begin position="31"/>
        <end position="206"/>
    </location>
</feature>
<dbReference type="Gene3D" id="3.40.50.300">
    <property type="entry name" value="P-loop containing nucleotide triphosphate hydrolases"/>
    <property type="match status" value="2"/>
</dbReference>
<comment type="similarity">
    <text evidence="1">Belongs to the helicase family. RecQ subfamily.</text>
</comment>
<feature type="region of interest" description="Disordered" evidence="6">
    <location>
        <begin position="452"/>
        <end position="472"/>
    </location>
</feature>
<dbReference type="OrthoDB" id="10261556at2759"/>
<dbReference type="Proteomes" id="UP000076154">
    <property type="component" value="Unassembled WGS sequence"/>
</dbReference>
<dbReference type="GO" id="GO:0000724">
    <property type="term" value="P:double-strand break repair via homologous recombination"/>
    <property type="evidence" value="ECO:0007669"/>
    <property type="project" value="TreeGrafter"/>
</dbReference>
<dbReference type="Pfam" id="PF00270">
    <property type="entry name" value="DEAD"/>
    <property type="match status" value="1"/>
</dbReference>